<dbReference type="Gene3D" id="2.130.10.10">
    <property type="entry name" value="YVTN repeat-like/Quinoprotein amine dehydrogenase"/>
    <property type="match status" value="1"/>
</dbReference>
<dbReference type="AlphaFoldDB" id="S9UQR2"/>
<name>S9UQR2_9TRYP</name>
<dbReference type="GO" id="GO:0045943">
    <property type="term" value="P:positive regulation of transcription by RNA polymerase I"/>
    <property type="evidence" value="ECO:0007669"/>
    <property type="project" value="InterPro"/>
</dbReference>
<organism evidence="8 9">
    <name type="scientific">Strigomonas culicis</name>
    <dbReference type="NCBI Taxonomy" id="28005"/>
    <lineage>
        <taxon>Eukaryota</taxon>
        <taxon>Discoba</taxon>
        <taxon>Euglenozoa</taxon>
        <taxon>Kinetoplastea</taxon>
        <taxon>Metakinetoplastina</taxon>
        <taxon>Trypanosomatida</taxon>
        <taxon>Trypanosomatidae</taxon>
        <taxon>Strigomonadinae</taxon>
        <taxon>Strigomonas</taxon>
    </lineage>
</organism>
<evidence type="ECO:0000256" key="1">
    <source>
        <dbReference type="ARBA" id="ARBA00004604"/>
    </source>
</evidence>
<comment type="subcellular location">
    <subcellularLocation>
        <location evidence="1">Nucleus</location>
        <location evidence="1">Nucleolus</location>
    </subcellularLocation>
</comment>
<keyword evidence="2" id="KW-0690">Ribosome biogenesis</keyword>
<dbReference type="SUPFAM" id="SSF50978">
    <property type="entry name" value="WD40 repeat-like"/>
    <property type="match status" value="1"/>
</dbReference>
<dbReference type="GO" id="GO:0003723">
    <property type="term" value="F:RNA binding"/>
    <property type="evidence" value="ECO:0007669"/>
    <property type="project" value="InterPro"/>
</dbReference>
<keyword evidence="5" id="KW-0677">Repeat</keyword>
<dbReference type="OrthoDB" id="4096at2759"/>
<keyword evidence="4" id="KW-0853">WD repeat</keyword>
<dbReference type="InterPro" id="IPR053826">
    <property type="entry name" value="WDR75"/>
</dbReference>
<evidence type="ECO:0000313" key="8">
    <source>
        <dbReference type="EMBL" id="EPY16976.1"/>
    </source>
</evidence>
<sequence>MGDAPAARVVRQMALQVDLQSIACSPVENAVAVGGARGEFLYFANVEDNHYFSDHWHHTPLSGIQFSVDGATVYTGALESILLVWNLTSLTHKKIPIRLGSIRCIVPSVTKGSEVLLACENATLAVVDLLQMRVEKSVDGIEWSCGDNCTGVVVEQFRGQPVVILTGLNSILRVCDPVTQQSIYTLHISSQMETIPTPPRHGIQFAGMLRDGRVIVTYEHFAGTTLPSLLRFWAYDAKMKKHVTSQTIYSPHQSEVVAMQIDKANQRVFTLSGDSLKCWEEAEEDANDALKGRNRTWRNQSTSPTSSSRVSSFTLSADGSLCFVADDVIGVYSIQNCRPGYDLPCVVRLYQNITTEALQDVLLLDSSKVVVARQGQARCTCGTWPAARSSPLSLHTRRS</sequence>
<evidence type="ECO:0000256" key="3">
    <source>
        <dbReference type="ARBA" id="ARBA00022552"/>
    </source>
</evidence>
<proteinExistence type="predicted"/>
<protein>
    <recommendedName>
        <fullName evidence="10">Guanine nucleotide-binding protein subunit beta-like protein</fullName>
    </recommendedName>
</protein>
<evidence type="ECO:0000256" key="2">
    <source>
        <dbReference type="ARBA" id="ARBA00022517"/>
    </source>
</evidence>
<keyword evidence="3" id="KW-0698">rRNA processing</keyword>
<dbReference type="GO" id="GO:0032040">
    <property type="term" value="C:small-subunit processome"/>
    <property type="evidence" value="ECO:0007669"/>
    <property type="project" value="InterPro"/>
</dbReference>
<reference evidence="8 9" key="1">
    <citation type="journal article" date="2013" name="PLoS ONE">
        <title>Predicting the Proteins of Angomonas deanei, Strigomonas culicis and Their Respective Endosymbionts Reveals New Aspects of the Trypanosomatidae Family.</title>
        <authorList>
            <person name="Motta M.C."/>
            <person name="Martins A.C."/>
            <person name="de Souza S.S."/>
            <person name="Catta-Preta C.M."/>
            <person name="Silva R."/>
            <person name="Klein C.C."/>
            <person name="de Almeida L.G."/>
            <person name="de Lima Cunha O."/>
            <person name="Ciapina L.P."/>
            <person name="Brocchi M."/>
            <person name="Colabardini A.C."/>
            <person name="de Araujo Lima B."/>
            <person name="Machado C.R."/>
            <person name="de Almeida Soares C.M."/>
            <person name="Probst C.M."/>
            <person name="de Menezes C.B."/>
            <person name="Thompson C.E."/>
            <person name="Bartholomeu D.C."/>
            <person name="Gradia D.F."/>
            <person name="Pavoni D.P."/>
            <person name="Grisard E.C."/>
            <person name="Fantinatti-Garboggini F."/>
            <person name="Marchini F.K."/>
            <person name="Rodrigues-Luiz G.F."/>
            <person name="Wagner G."/>
            <person name="Goldman G.H."/>
            <person name="Fietto J.L."/>
            <person name="Elias M.C."/>
            <person name="Goldman M.H."/>
            <person name="Sagot M.F."/>
            <person name="Pereira M."/>
            <person name="Stoco P.H."/>
            <person name="de Mendonca-Neto R.P."/>
            <person name="Teixeira S.M."/>
            <person name="Maciel T.E."/>
            <person name="de Oliveira Mendes T.A."/>
            <person name="Urmenyi T.P."/>
            <person name="de Souza W."/>
            <person name="Schenkman S."/>
            <person name="de Vasconcelos A.T."/>
        </authorList>
    </citation>
    <scope>NUCLEOTIDE SEQUENCE [LARGE SCALE GENOMIC DNA]</scope>
</reference>
<dbReference type="EMBL" id="ATMH01010755">
    <property type="protein sequence ID" value="EPY16976.1"/>
    <property type="molecule type" value="Genomic_DNA"/>
</dbReference>
<dbReference type="GO" id="GO:0006364">
    <property type="term" value="P:rRNA processing"/>
    <property type="evidence" value="ECO:0007669"/>
    <property type="project" value="UniProtKB-KW"/>
</dbReference>
<dbReference type="GO" id="GO:2000234">
    <property type="term" value="P:positive regulation of rRNA processing"/>
    <property type="evidence" value="ECO:0007669"/>
    <property type="project" value="TreeGrafter"/>
</dbReference>
<dbReference type="InterPro" id="IPR015943">
    <property type="entry name" value="WD40/YVTN_repeat-like_dom_sf"/>
</dbReference>
<keyword evidence="7" id="KW-0539">Nucleus</keyword>
<dbReference type="Proteomes" id="UP000015354">
    <property type="component" value="Unassembled WGS sequence"/>
</dbReference>
<keyword evidence="6" id="KW-0804">Transcription</keyword>
<dbReference type="InterPro" id="IPR036322">
    <property type="entry name" value="WD40_repeat_dom_sf"/>
</dbReference>
<dbReference type="PANTHER" id="PTHR44215:SF1">
    <property type="entry name" value="WD REPEAT-CONTAINING PROTEIN 75"/>
    <property type="match status" value="1"/>
</dbReference>
<accession>S9UQR2</accession>
<evidence type="ECO:0008006" key="10">
    <source>
        <dbReference type="Google" id="ProtNLM"/>
    </source>
</evidence>
<evidence type="ECO:0000256" key="6">
    <source>
        <dbReference type="ARBA" id="ARBA00023163"/>
    </source>
</evidence>
<dbReference type="Pfam" id="PF23869">
    <property type="entry name" value="Beta-prop_WDR75_1st"/>
    <property type="match status" value="1"/>
</dbReference>
<evidence type="ECO:0000256" key="7">
    <source>
        <dbReference type="ARBA" id="ARBA00023242"/>
    </source>
</evidence>
<dbReference type="PANTHER" id="PTHR44215">
    <property type="entry name" value="WD REPEAT-CONTAINING PROTEIN 75"/>
    <property type="match status" value="1"/>
</dbReference>
<keyword evidence="9" id="KW-1185">Reference proteome</keyword>
<gene>
    <name evidence="8" type="ORF">STCU_10874</name>
</gene>
<evidence type="ECO:0000256" key="5">
    <source>
        <dbReference type="ARBA" id="ARBA00022737"/>
    </source>
</evidence>
<evidence type="ECO:0000313" key="9">
    <source>
        <dbReference type="Proteomes" id="UP000015354"/>
    </source>
</evidence>
<evidence type="ECO:0000256" key="4">
    <source>
        <dbReference type="ARBA" id="ARBA00022574"/>
    </source>
</evidence>
<comment type="caution">
    <text evidence="8">The sequence shown here is derived from an EMBL/GenBank/DDBJ whole genome shotgun (WGS) entry which is preliminary data.</text>
</comment>